<keyword evidence="4" id="KW-0472">Membrane</keyword>
<evidence type="ECO:0000313" key="7">
    <source>
        <dbReference type="EMBL" id="TCS81901.1"/>
    </source>
</evidence>
<evidence type="ECO:0000256" key="3">
    <source>
        <dbReference type="PROSITE-ProRule" id="PRU00284"/>
    </source>
</evidence>
<dbReference type="Gene3D" id="1.10.287.950">
    <property type="entry name" value="Methyl-accepting chemotaxis protein"/>
    <property type="match status" value="1"/>
</dbReference>
<dbReference type="Proteomes" id="UP000295188">
    <property type="component" value="Unassembled WGS sequence"/>
</dbReference>
<reference evidence="7 8" key="1">
    <citation type="submission" date="2019-03" db="EMBL/GenBank/DDBJ databases">
        <title>Genomic Encyclopedia of Type Strains, Phase IV (KMG-IV): sequencing the most valuable type-strain genomes for metagenomic binning, comparative biology and taxonomic classification.</title>
        <authorList>
            <person name="Goeker M."/>
        </authorList>
    </citation>
    <scope>NUCLEOTIDE SEQUENCE [LARGE SCALE GENOMIC DNA]</scope>
    <source>
        <strain evidence="7 8">DSM 20467</strain>
    </source>
</reference>
<feature type="domain" description="HAMP" evidence="6">
    <location>
        <begin position="234"/>
        <end position="286"/>
    </location>
</feature>
<evidence type="ECO:0000259" key="5">
    <source>
        <dbReference type="PROSITE" id="PS50111"/>
    </source>
</evidence>
<accession>A0A4R3KGV3</accession>
<organism evidence="7 8">
    <name type="scientific">Pectinatus cerevisiiphilus</name>
    <dbReference type="NCBI Taxonomy" id="86956"/>
    <lineage>
        <taxon>Bacteria</taxon>
        <taxon>Bacillati</taxon>
        <taxon>Bacillota</taxon>
        <taxon>Negativicutes</taxon>
        <taxon>Selenomonadales</taxon>
        <taxon>Selenomonadaceae</taxon>
        <taxon>Pectinatus</taxon>
    </lineage>
</organism>
<dbReference type="GO" id="GO:0007165">
    <property type="term" value="P:signal transduction"/>
    <property type="evidence" value="ECO:0007669"/>
    <property type="project" value="UniProtKB-KW"/>
</dbReference>
<dbReference type="CDD" id="cd06225">
    <property type="entry name" value="HAMP"/>
    <property type="match status" value="1"/>
</dbReference>
<keyword evidence="4" id="KW-0812">Transmembrane</keyword>
<comment type="caution">
    <text evidence="7">The sequence shown here is derived from an EMBL/GenBank/DDBJ whole genome shotgun (WGS) entry which is preliminary data.</text>
</comment>
<dbReference type="InterPro" id="IPR024478">
    <property type="entry name" value="HlyB_4HB_MCP"/>
</dbReference>
<dbReference type="GO" id="GO:0016020">
    <property type="term" value="C:membrane"/>
    <property type="evidence" value="ECO:0007669"/>
    <property type="project" value="InterPro"/>
</dbReference>
<keyword evidence="1 3" id="KW-0807">Transducer</keyword>
<dbReference type="CDD" id="cd11386">
    <property type="entry name" value="MCP_signal"/>
    <property type="match status" value="1"/>
</dbReference>
<dbReference type="PANTHER" id="PTHR32089:SF112">
    <property type="entry name" value="LYSOZYME-LIKE PROTEIN-RELATED"/>
    <property type="match status" value="1"/>
</dbReference>
<dbReference type="PROSITE" id="PS50885">
    <property type="entry name" value="HAMP"/>
    <property type="match status" value="1"/>
</dbReference>
<name>A0A4R3KGV3_9FIRM</name>
<dbReference type="AlphaFoldDB" id="A0A4R3KGV3"/>
<evidence type="ECO:0000256" key="4">
    <source>
        <dbReference type="SAM" id="Phobius"/>
    </source>
</evidence>
<protein>
    <submittedName>
        <fullName evidence="7">Methyl-accepting chemotaxis protein</fullName>
    </submittedName>
</protein>
<dbReference type="PANTHER" id="PTHR32089">
    <property type="entry name" value="METHYL-ACCEPTING CHEMOTAXIS PROTEIN MCPB"/>
    <property type="match status" value="1"/>
</dbReference>
<dbReference type="Pfam" id="PF00672">
    <property type="entry name" value="HAMP"/>
    <property type="match status" value="1"/>
</dbReference>
<keyword evidence="4" id="KW-1133">Transmembrane helix</keyword>
<dbReference type="OrthoDB" id="1673153at2"/>
<evidence type="ECO:0000256" key="2">
    <source>
        <dbReference type="ARBA" id="ARBA00029447"/>
    </source>
</evidence>
<dbReference type="EMBL" id="SMAA01000001">
    <property type="protein sequence ID" value="TCS81901.1"/>
    <property type="molecule type" value="Genomic_DNA"/>
</dbReference>
<dbReference type="PROSITE" id="PS50111">
    <property type="entry name" value="CHEMOTAXIS_TRANSDUC_2"/>
    <property type="match status" value="1"/>
</dbReference>
<feature type="domain" description="Methyl-accepting transducer" evidence="5">
    <location>
        <begin position="305"/>
        <end position="541"/>
    </location>
</feature>
<feature type="transmembrane region" description="Helical" evidence="4">
    <location>
        <begin position="28"/>
        <end position="48"/>
    </location>
</feature>
<sequence length="591" mass="64038">MPNKRREKPADIVNINLEVCRVGMKGRLVISFAIIICLTAAVGVYAAYSLQTVNSYLQMMAGTNLTRMTTMQETVSLLEGYQADIYKLLWERKNGGQSSPTAAFTVKDLADKAKEIDEHIDKMKRSARENQAENVTDVENTWQSYKKAVKERIIDANVDDNAGIEKSLSNTGDMGQAYSKLMTLAEEFKQLNEGYVNIVVKDGDAQYKKAVIVMTAGVTAVILVTILIAVFFGRYINKFIRKFLDTAARNATGDLRAHLDFKGKNEFAKIADSYNGMLDDICILVGNIKSMAKKVVNTAGQITEISAQSSEVVNQVAVAASSSADSVERQVKNINATASLVDNIADSIENMVQQAKSSADEAAASAEIAAEGSKSIGQTRKQMESISETNSKLVEGINSLGKNSEHIAEIVDTIKNIARQTNLLALNAAIEASRAGQYGKGFAVVADEVRRLAEQSQTAAKQIEKIINNICTQTSNTVQIMTVNSREVDAGAVDVKQSGESFERLAIMNSKMSGKIEMISSKADVLSGSSQNVVESVGRIKGEIDNVNDQIQSTSASIEEQSASLEEIVASSKMLVDIAQSLTGQISKFRI</sequence>
<evidence type="ECO:0000313" key="8">
    <source>
        <dbReference type="Proteomes" id="UP000295188"/>
    </source>
</evidence>
<keyword evidence="8" id="KW-1185">Reference proteome</keyword>
<feature type="transmembrane region" description="Helical" evidence="4">
    <location>
        <begin position="210"/>
        <end position="232"/>
    </location>
</feature>
<gene>
    <name evidence="7" type="ORF">EDC37_10172</name>
</gene>
<dbReference type="InterPro" id="IPR003660">
    <property type="entry name" value="HAMP_dom"/>
</dbReference>
<comment type="similarity">
    <text evidence="2">Belongs to the methyl-accepting chemotaxis (MCP) protein family.</text>
</comment>
<dbReference type="InterPro" id="IPR004089">
    <property type="entry name" value="MCPsignal_dom"/>
</dbReference>
<evidence type="ECO:0000256" key="1">
    <source>
        <dbReference type="ARBA" id="ARBA00023224"/>
    </source>
</evidence>
<dbReference type="Pfam" id="PF12729">
    <property type="entry name" value="4HB_MCP_1"/>
    <property type="match status" value="1"/>
</dbReference>
<proteinExistence type="inferred from homology"/>
<dbReference type="SUPFAM" id="SSF58104">
    <property type="entry name" value="Methyl-accepting chemotaxis protein (MCP) signaling domain"/>
    <property type="match status" value="1"/>
</dbReference>
<dbReference type="RefSeq" id="WP_132546887.1">
    <property type="nucleotide sequence ID" value="NZ_SMAA01000001.1"/>
</dbReference>
<evidence type="ECO:0000259" key="6">
    <source>
        <dbReference type="PROSITE" id="PS50885"/>
    </source>
</evidence>
<dbReference type="Pfam" id="PF00015">
    <property type="entry name" value="MCPsignal"/>
    <property type="match status" value="1"/>
</dbReference>
<dbReference type="SMART" id="SM00304">
    <property type="entry name" value="HAMP"/>
    <property type="match status" value="1"/>
</dbReference>
<dbReference type="Gene3D" id="6.10.340.10">
    <property type="match status" value="1"/>
</dbReference>
<dbReference type="SMART" id="SM00283">
    <property type="entry name" value="MA"/>
    <property type="match status" value="1"/>
</dbReference>